<evidence type="ECO:0000313" key="3">
    <source>
        <dbReference type="Proteomes" id="UP001487740"/>
    </source>
</evidence>
<dbReference type="AlphaFoldDB" id="A0AAW0UU26"/>
<gene>
    <name evidence="2" type="ORF">O3P69_000020</name>
</gene>
<feature type="transmembrane region" description="Helical" evidence="1">
    <location>
        <begin position="36"/>
        <end position="63"/>
    </location>
</feature>
<comment type="caution">
    <text evidence="2">The sequence shown here is derived from an EMBL/GenBank/DDBJ whole genome shotgun (WGS) entry which is preliminary data.</text>
</comment>
<evidence type="ECO:0000313" key="2">
    <source>
        <dbReference type="EMBL" id="KAK8403639.1"/>
    </source>
</evidence>
<keyword evidence="1" id="KW-0472">Membrane</keyword>
<name>A0AAW0UU26_SCYPA</name>
<organism evidence="2 3">
    <name type="scientific">Scylla paramamosain</name>
    <name type="common">Mud crab</name>
    <dbReference type="NCBI Taxonomy" id="85552"/>
    <lineage>
        <taxon>Eukaryota</taxon>
        <taxon>Metazoa</taxon>
        <taxon>Ecdysozoa</taxon>
        <taxon>Arthropoda</taxon>
        <taxon>Crustacea</taxon>
        <taxon>Multicrustacea</taxon>
        <taxon>Malacostraca</taxon>
        <taxon>Eumalacostraca</taxon>
        <taxon>Eucarida</taxon>
        <taxon>Decapoda</taxon>
        <taxon>Pleocyemata</taxon>
        <taxon>Brachyura</taxon>
        <taxon>Eubrachyura</taxon>
        <taxon>Portunoidea</taxon>
        <taxon>Portunidae</taxon>
        <taxon>Portuninae</taxon>
        <taxon>Scylla</taxon>
    </lineage>
</organism>
<dbReference type="Pfam" id="PF07841">
    <property type="entry name" value="DM4_12"/>
    <property type="match status" value="1"/>
</dbReference>
<keyword evidence="1" id="KW-1133">Transmembrane helix</keyword>
<evidence type="ECO:0000256" key="1">
    <source>
        <dbReference type="SAM" id="Phobius"/>
    </source>
</evidence>
<dbReference type="Proteomes" id="UP001487740">
    <property type="component" value="Unassembled WGS sequence"/>
</dbReference>
<keyword evidence="1" id="KW-0812">Transmembrane</keyword>
<reference evidence="2 3" key="1">
    <citation type="submission" date="2023-03" db="EMBL/GenBank/DDBJ databases">
        <title>High-quality genome of Scylla paramamosain provides insights in environmental adaptation.</title>
        <authorList>
            <person name="Zhang L."/>
        </authorList>
    </citation>
    <scope>NUCLEOTIDE SEQUENCE [LARGE SCALE GENOMIC DNA]</scope>
    <source>
        <strain evidence="2">LZ_2023a</strain>
        <tissue evidence="2">Muscle</tissue>
    </source>
</reference>
<proteinExistence type="predicted"/>
<dbReference type="InterPro" id="IPR006631">
    <property type="entry name" value="DM4_12"/>
</dbReference>
<dbReference type="EMBL" id="JARAKH010000005">
    <property type="protein sequence ID" value="KAK8403639.1"/>
    <property type="molecule type" value="Genomic_DNA"/>
</dbReference>
<protein>
    <submittedName>
        <fullName evidence="2">Uncharacterized protein</fullName>
    </submittedName>
</protein>
<keyword evidence="3" id="KW-1185">Reference proteome</keyword>
<sequence length="234" mass="25462">MYADSQPVDVGMSLVLPVNLARFGTGYLAENPVAGVLLSLLAFFVLIAVLAVPISSLFGIDLFPGLVPHARSLGGSVNFSDMLESLTGSRTVQEFMDTPLEDFVRRVLRDDQREGRAMQTVGDLVGRAAEAATPVLSVLDYENAFAAVQVPGEECRHRLMCHVHTQVSKLPTLLQKAYSFVGPLMHHHQNYSRAILTGLSGGDCNEIFPACPYSALQMTAFVPFLRKGKHGNFL</sequence>
<accession>A0AAW0UU26</accession>